<feature type="transmembrane region" description="Helical" evidence="1">
    <location>
        <begin position="360"/>
        <end position="380"/>
    </location>
</feature>
<dbReference type="AlphaFoldDB" id="A0A2V3UIE0"/>
<gene>
    <name evidence="2" type="ORF">C7450_101562</name>
</gene>
<keyword evidence="1" id="KW-0472">Membrane</keyword>
<reference evidence="2 3" key="1">
    <citation type="submission" date="2018-05" db="EMBL/GenBank/DDBJ databases">
        <title>Genomic Encyclopedia of Type Strains, Phase IV (KMG-IV): sequencing the most valuable type-strain genomes for metagenomic binning, comparative biology and taxonomic classification.</title>
        <authorList>
            <person name="Goeker M."/>
        </authorList>
    </citation>
    <scope>NUCLEOTIDE SEQUENCE [LARGE SCALE GENOMIC DNA]</scope>
    <source>
        <strain evidence="2 3">DSM 6462</strain>
    </source>
</reference>
<evidence type="ECO:0000313" key="3">
    <source>
        <dbReference type="Proteomes" id="UP000248021"/>
    </source>
</evidence>
<evidence type="ECO:0000313" key="2">
    <source>
        <dbReference type="EMBL" id="PXW64803.1"/>
    </source>
</evidence>
<evidence type="ECO:0008006" key="4">
    <source>
        <dbReference type="Google" id="ProtNLM"/>
    </source>
</evidence>
<proteinExistence type="predicted"/>
<keyword evidence="3" id="KW-1185">Reference proteome</keyword>
<dbReference type="RefSeq" id="WP_146227240.1">
    <property type="nucleotide sequence ID" value="NZ_CAKNFM010000006.1"/>
</dbReference>
<feature type="transmembrane region" description="Helical" evidence="1">
    <location>
        <begin position="333"/>
        <end position="353"/>
    </location>
</feature>
<accession>A0A2V3UIE0</accession>
<sequence>MHSGVANGGTATPFGLLMVTRSQSTVLDPAADAAALLRRIGFAMLVVAVPVAALVTRRAAVVMEPIGVALLVMAALLDGQARMLATVRRIVTSRAGLALLMLVAWAGLSLIWTRFPSTGGNKLVNIVGAIVLALAGTAALPERVRSSNLYLTGIGVAAAAVLAIALAMIDRPDDDPDATASLGRGLAGLALMVWPALAWLVSRQRNTLALALSAVAAVAVVAGTMPMAILAFAISAFIFGLTSIRPNIGIRVVSWGMAGIILAAPFMPFVLQPLVKLALGVAHPWTETMRAWTSIVRADPLRLITGYGFDASLRGRVAGEIPMSAPIGLPFEIWYELGLVGAVSLALALGWAAQRAAAAHAVLVPGIAAALTAGFVLACMGAGTAIAWWVTTLSITAIAFVAIERGQFRTSRPKARLWMAANDR</sequence>
<evidence type="ECO:0000256" key="1">
    <source>
        <dbReference type="SAM" id="Phobius"/>
    </source>
</evidence>
<dbReference type="EMBL" id="QJJK01000001">
    <property type="protein sequence ID" value="PXW64803.1"/>
    <property type="molecule type" value="Genomic_DNA"/>
</dbReference>
<feature type="transmembrane region" description="Helical" evidence="1">
    <location>
        <begin position="147"/>
        <end position="169"/>
    </location>
</feature>
<keyword evidence="1" id="KW-1133">Transmembrane helix</keyword>
<name>A0A2V3UIE0_9HYPH</name>
<feature type="transmembrane region" description="Helical" evidence="1">
    <location>
        <begin position="252"/>
        <end position="271"/>
    </location>
</feature>
<feature type="transmembrane region" description="Helical" evidence="1">
    <location>
        <begin position="36"/>
        <end position="55"/>
    </location>
</feature>
<feature type="transmembrane region" description="Helical" evidence="1">
    <location>
        <begin position="207"/>
        <end position="240"/>
    </location>
</feature>
<feature type="transmembrane region" description="Helical" evidence="1">
    <location>
        <begin position="91"/>
        <end position="111"/>
    </location>
</feature>
<feature type="transmembrane region" description="Helical" evidence="1">
    <location>
        <begin position="181"/>
        <end position="201"/>
    </location>
</feature>
<comment type="caution">
    <text evidence="2">The sequence shown here is derived from an EMBL/GenBank/DDBJ whole genome shotgun (WGS) entry which is preliminary data.</text>
</comment>
<keyword evidence="1" id="KW-0812">Transmembrane</keyword>
<feature type="transmembrane region" description="Helical" evidence="1">
    <location>
        <begin position="386"/>
        <end position="403"/>
    </location>
</feature>
<dbReference type="Proteomes" id="UP000248021">
    <property type="component" value="Unassembled WGS sequence"/>
</dbReference>
<feature type="transmembrane region" description="Helical" evidence="1">
    <location>
        <begin position="123"/>
        <end position="141"/>
    </location>
</feature>
<organism evidence="2 3">
    <name type="scientific">Chelatococcus asaccharovorans</name>
    <dbReference type="NCBI Taxonomy" id="28210"/>
    <lineage>
        <taxon>Bacteria</taxon>
        <taxon>Pseudomonadati</taxon>
        <taxon>Pseudomonadota</taxon>
        <taxon>Alphaproteobacteria</taxon>
        <taxon>Hyphomicrobiales</taxon>
        <taxon>Chelatococcaceae</taxon>
        <taxon>Chelatococcus</taxon>
    </lineage>
</organism>
<protein>
    <recommendedName>
        <fullName evidence="4">O-antigen ligase</fullName>
    </recommendedName>
</protein>
<dbReference type="OrthoDB" id="8437837at2"/>